<comment type="caution">
    <text evidence="1">The sequence shown here is derived from an EMBL/GenBank/DDBJ whole genome shotgun (WGS) entry which is preliminary data.</text>
</comment>
<evidence type="ECO:0000313" key="2">
    <source>
        <dbReference type="Proteomes" id="UP000660745"/>
    </source>
</evidence>
<reference evidence="1" key="1">
    <citation type="journal article" date="2014" name="Int. J. Syst. Evol. Microbiol.">
        <title>Complete genome sequence of Corynebacterium casei LMG S-19264T (=DSM 44701T), isolated from a smear-ripened cheese.</title>
        <authorList>
            <consortium name="US DOE Joint Genome Institute (JGI-PGF)"/>
            <person name="Walter F."/>
            <person name="Albersmeier A."/>
            <person name="Kalinowski J."/>
            <person name="Ruckert C."/>
        </authorList>
    </citation>
    <scope>NUCLEOTIDE SEQUENCE</scope>
    <source>
        <strain evidence="1">CGMCC 4.7430</strain>
    </source>
</reference>
<dbReference type="AlphaFoldDB" id="A0A918AFX2"/>
<organism evidence="1 2">
    <name type="scientific">Nonomuraea glycinis</name>
    <dbReference type="NCBI Taxonomy" id="2047744"/>
    <lineage>
        <taxon>Bacteria</taxon>
        <taxon>Bacillati</taxon>
        <taxon>Actinomycetota</taxon>
        <taxon>Actinomycetes</taxon>
        <taxon>Streptosporangiales</taxon>
        <taxon>Streptosporangiaceae</taxon>
        <taxon>Nonomuraea</taxon>
    </lineage>
</organism>
<evidence type="ECO:0000313" key="1">
    <source>
        <dbReference type="EMBL" id="GGP16821.1"/>
    </source>
</evidence>
<name>A0A918AFX2_9ACTN</name>
<reference evidence="1" key="2">
    <citation type="submission" date="2020-09" db="EMBL/GenBank/DDBJ databases">
        <authorList>
            <person name="Sun Q."/>
            <person name="Zhou Y."/>
        </authorList>
    </citation>
    <scope>NUCLEOTIDE SEQUENCE</scope>
    <source>
        <strain evidence="1">CGMCC 4.7430</strain>
    </source>
</reference>
<protein>
    <submittedName>
        <fullName evidence="1">Uncharacterized protein</fullName>
    </submittedName>
</protein>
<keyword evidence="2" id="KW-1185">Reference proteome</keyword>
<dbReference type="Proteomes" id="UP000660745">
    <property type="component" value="Unassembled WGS sequence"/>
</dbReference>
<sequence>MAVDGARYERAELAAGFGNPQWLMRGGHAGNSLLRTDRVALFRSTAWWMSPPYGNLHILHSEFNMYMLLIGNPHLADDLVLLAVRCEGVRPEPPAASALVSDTGQGWHLKAEARRGLSGRGYDLTDYTLYAVDQRRYHQGDAKRLRIGRRNDDVVQIAFGVEAHTIDAVREAAGRWREGQAAT</sequence>
<accession>A0A918AFX2</accession>
<proteinExistence type="predicted"/>
<dbReference type="EMBL" id="BMNK01000022">
    <property type="protein sequence ID" value="GGP16821.1"/>
    <property type="molecule type" value="Genomic_DNA"/>
</dbReference>
<gene>
    <name evidence="1" type="ORF">GCM10012278_82120</name>
</gene>